<keyword evidence="6" id="KW-1185">Reference proteome</keyword>
<feature type="compositionally biased region" description="Low complexity" evidence="3">
    <location>
        <begin position="344"/>
        <end position="357"/>
    </location>
</feature>
<keyword evidence="1 2" id="KW-0694">RNA-binding</keyword>
<feature type="compositionally biased region" description="Basic and acidic residues" evidence="3">
    <location>
        <begin position="367"/>
        <end position="398"/>
    </location>
</feature>
<dbReference type="GO" id="GO:0005730">
    <property type="term" value="C:nucleolus"/>
    <property type="evidence" value="ECO:0007669"/>
    <property type="project" value="TreeGrafter"/>
</dbReference>
<organism evidence="5 6">
    <name type="scientific">Piedraia hortae CBS 480.64</name>
    <dbReference type="NCBI Taxonomy" id="1314780"/>
    <lineage>
        <taxon>Eukaryota</taxon>
        <taxon>Fungi</taxon>
        <taxon>Dikarya</taxon>
        <taxon>Ascomycota</taxon>
        <taxon>Pezizomycotina</taxon>
        <taxon>Dothideomycetes</taxon>
        <taxon>Dothideomycetidae</taxon>
        <taxon>Capnodiales</taxon>
        <taxon>Piedraiaceae</taxon>
        <taxon>Piedraia</taxon>
    </lineage>
</organism>
<sequence length="489" mass="53389">MPPKKKAEKMALGAFMSNQALGSWADEMESMPIPAPSTREREAPANRSFTQPAWGQARNGTADLGTGGRDASYDRPQFSDREQLPMPTRPPFTAHLGNLTYDVTSVDIEEFFQGCHVTSVRIVEDKIDRKPKGFGYVEFATLDDLKSALDRSESNFMGRNIKISVAEPLAARDRAEGTRDISDWTRKGPLPALPMSSRQSSHRGFSRNLDNTSDAGSDRGGRKGFFDDGKVRDLQNWERKGPLSPVPGTGPPVRDGGRLREGERKEGASWGEGRSESSRPRPAAERVPTAAELDNQWRSKMRPDPSPVATPDASAPASPASREAPKERPRLKLAKRTISTTNGASPAASPAESKASPFGAARPIDTAAREREIEEKRLQALKQKQEADQKVKEQKSESKPTTASWGPSSRSRNQHQNQNGLKPQTPKENDEKQPVATANREEVATTTEGTKNETSEASNEQSVSGANSPQTEEGWSTVASKGKGNRRGH</sequence>
<feature type="compositionally biased region" description="Low complexity" evidence="3">
    <location>
        <begin position="307"/>
        <end position="322"/>
    </location>
</feature>
<dbReference type="InterPro" id="IPR000504">
    <property type="entry name" value="RRM_dom"/>
</dbReference>
<dbReference type="Proteomes" id="UP000799421">
    <property type="component" value="Unassembled WGS sequence"/>
</dbReference>
<dbReference type="InterPro" id="IPR035979">
    <property type="entry name" value="RBD_domain_sf"/>
</dbReference>
<feature type="region of interest" description="Disordered" evidence="3">
    <location>
        <begin position="29"/>
        <end position="71"/>
    </location>
</feature>
<feature type="compositionally biased region" description="Polar residues" evidence="3">
    <location>
        <begin position="455"/>
        <end position="479"/>
    </location>
</feature>
<feature type="compositionally biased region" description="Basic and acidic residues" evidence="3">
    <location>
        <begin position="255"/>
        <end position="284"/>
    </location>
</feature>
<evidence type="ECO:0000259" key="4">
    <source>
        <dbReference type="PROSITE" id="PS50102"/>
    </source>
</evidence>
<dbReference type="Pfam" id="PF00076">
    <property type="entry name" value="RRM_1"/>
    <property type="match status" value="1"/>
</dbReference>
<proteinExistence type="predicted"/>
<gene>
    <name evidence="5" type="ORF">K470DRAFT_295241</name>
</gene>
<dbReference type="PANTHER" id="PTHR23236">
    <property type="entry name" value="EUKARYOTIC TRANSLATION INITIATION FACTOR 4B/4H"/>
    <property type="match status" value="1"/>
</dbReference>
<feature type="region of interest" description="Disordered" evidence="3">
    <location>
        <begin position="170"/>
        <end position="489"/>
    </location>
</feature>
<dbReference type="PROSITE" id="PS50102">
    <property type="entry name" value="RRM"/>
    <property type="match status" value="1"/>
</dbReference>
<dbReference type="SMART" id="SM00360">
    <property type="entry name" value="RRM"/>
    <property type="match status" value="1"/>
</dbReference>
<dbReference type="SUPFAM" id="SSF54928">
    <property type="entry name" value="RNA-binding domain, RBD"/>
    <property type="match status" value="1"/>
</dbReference>
<evidence type="ECO:0000256" key="2">
    <source>
        <dbReference type="PROSITE-ProRule" id="PRU00176"/>
    </source>
</evidence>
<evidence type="ECO:0000256" key="3">
    <source>
        <dbReference type="SAM" id="MobiDB-lite"/>
    </source>
</evidence>
<evidence type="ECO:0000256" key="1">
    <source>
        <dbReference type="ARBA" id="ARBA00022884"/>
    </source>
</evidence>
<accession>A0A6A7BXL8</accession>
<dbReference type="InterPro" id="IPR012677">
    <property type="entry name" value="Nucleotide-bd_a/b_plait_sf"/>
</dbReference>
<dbReference type="GO" id="GO:0003723">
    <property type="term" value="F:RNA binding"/>
    <property type="evidence" value="ECO:0007669"/>
    <property type="project" value="UniProtKB-UniRule"/>
</dbReference>
<protein>
    <recommendedName>
        <fullName evidence="4">RRM domain-containing protein</fullName>
    </recommendedName>
</protein>
<evidence type="ECO:0000313" key="5">
    <source>
        <dbReference type="EMBL" id="KAF2859961.1"/>
    </source>
</evidence>
<feature type="compositionally biased region" description="Polar residues" evidence="3">
    <location>
        <begin position="399"/>
        <end position="422"/>
    </location>
</feature>
<feature type="compositionally biased region" description="Basic and acidic residues" evidence="3">
    <location>
        <begin position="170"/>
        <end position="186"/>
    </location>
</feature>
<feature type="compositionally biased region" description="Basic and acidic residues" evidence="3">
    <location>
        <begin position="216"/>
        <end position="241"/>
    </location>
</feature>
<dbReference type="OrthoDB" id="48651at2759"/>
<dbReference type="Gene3D" id="3.30.70.330">
    <property type="match status" value="1"/>
</dbReference>
<feature type="compositionally biased region" description="Basic and acidic residues" evidence="3">
    <location>
        <begin position="425"/>
        <end position="443"/>
    </location>
</feature>
<feature type="domain" description="RRM" evidence="4">
    <location>
        <begin position="92"/>
        <end position="168"/>
    </location>
</feature>
<dbReference type="AlphaFoldDB" id="A0A6A7BXL8"/>
<dbReference type="EMBL" id="MU005986">
    <property type="protein sequence ID" value="KAF2859961.1"/>
    <property type="molecule type" value="Genomic_DNA"/>
</dbReference>
<name>A0A6A7BXL8_9PEZI</name>
<reference evidence="5" key="1">
    <citation type="journal article" date="2020" name="Stud. Mycol.">
        <title>101 Dothideomycetes genomes: a test case for predicting lifestyles and emergence of pathogens.</title>
        <authorList>
            <person name="Haridas S."/>
            <person name="Albert R."/>
            <person name="Binder M."/>
            <person name="Bloem J."/>
            <person name="Labutti K."/>
            <person name="Salamov A."/>
            <person name="Andreopoulos B."/>
            <person name="Baker S."/>
            <person name="Barry K."/>
            <person name="Bills G."/>
            <person name="Bluhm B."/>
            <person name="Cannon C."/>
            <person name="Castanera R."/>
            <person name="Culley D."/>
            <person name="Daum C."/>
            <person name="Ezra D."/>
            <person name="Gonzalez J."/>
            <person name="Henrissat B."/>
            <person name="Kuo A."/>
            <person name="Liang C."/>
            <person name="Lipzen A."/>
            <person name="Lutzoni F."/>
            <person name="Magnuson J."/>
            <person name="Mondo S."/>
            <person name="Nolan M."/>
            <person name="Ohm R."/>
            <person name="Pangilinan J."/>
            <person name="Park H.-J."/>
            <person name="Ramirez L."/>
            <person name="Alfaro M."/>
            <person name="Sun H."/>
            <person name="Tritt A."/>
            <person name="Yoshinaga Y."/>
            <person name="Zwiers L.-H."/>
            <person name="Turgeon B."/>
            <person name="Goodwin S."/>
            <person name="Spatafora J."/>
            <person name="Crous P."/>
            <person name="Grigoriev I."/>
        </authorList>
    </citation>
    <scope>NUCLEOTIDE SEQUENCE</scope>
    <source>
        <strain evidence="5">CBS 480.64</strain>
    </source>
</reference>
<feature type="compositionally biased region" description="Polar residues" evidence="3">
    <location>
        <begin position="206"/>
        <end position="215"/>
    </location>
</feature>
<evidence type="ECO:0000313" key="6">
    <source>
        <dbReference type="Proteomes" id="UP000799421"/>
    </source>
</evidence>
<dbReference type="PANTHER" id="PTHR23236:SF11">
    <property type="entry name" value="EUKARYOTIC TRANSLATION INITIATION FACTOR 4H"/>
    <property type="match status" value="1"/>
</dbReference>